<feature type="transmembrane region" description="Helical" evidence="7">
    <location>
        <begin position="365"/>
        <end position="387"/>
    </location>
</feature>
<keyword evidence="10" id="KW-1185">Reference proteome</keyword>
<evidence type="ECO:0000313" key="9">
    <source>
        <dbReference type="EMBL" id="MBR0798772.1"/>
    </source>
</evidence>
<evidence type="ECO:0000313" key="10">
    <source>
        <dbReference type="Proteomes" id="UP001315278"/>
    </source>
</evidence>
<dbReference type="CDD" id="cd05909">
    <property type="entry name" value="AAS_C"/>
    <property type="match status" value="1"/>
</dbReference>
<feature type="region of interest" description="Disordered" evidence="6">
    <location>
        <begin position="1131"/>
        <end position="1166"/>
    </location>
</feature>
<evidence type="ECO:0000256" key="5">
    <source>
        <dbReference type="ARBA" id="ARBA00023136"/>
    </source>
</evidence>
<dbReference type="InterPro" id="IPR036259">
    <property type="entry name" value="MFS_trans_sf"/>
</dbReference>
<feature type="transmembrane region" description="Helical" evidence="7">
    <location>
        <begin position="393"/>
        <end position="413"/>
    </location>
</feature>
<keyword evidence="3 7" id="KW-0812">Transmembrane</keyword>
<dbReference type="InterPro" id="IPR045851">
    <property type="entry name" value="AMP-bd_C_sf"/>
</dbReference>
<evidence type="ECO:0000256" key="7">
    <source>
        <dbReference type="SAM" id="Phobius"/>
    </source>
</evidence>
<dbReference type="Gene3D" id="1.20.1250.20">
    <property type="entry name" value="MFS general substrate transporter like domains"/>
    <property type="match status" value="1"/>
</dbReference>
<dbReference type="Gene3D" id="3.30.300.30">
    <property type="match status" value="1"/>
</dbReference>
<keyword evidence="4 7" id="KW-1133">Transmembrane helix</keyword>
<feature type="transmembrane region" description="Helical" evidence="7">
    <location>
        <begin position="140"/>
        <end position="163"/>
    </location>
</feature>
<dbReference type="InterPro" id="IPR042099">
    <property type="entry name" value="ANL_N_sf"/>
</dbReference>
<feature type="compositionally biased region" description="Low complexity" evidence="6">
    <location>
        <begin position="1131"/>
        <end position="1144"/>
    </location>
</feature>
<proteinExistence type="inferred from homology"/>
<dbReference type="SUPFAM" id="SSF56801">
    <property type="entry name" value="Acetyl-CoA synthetase-like"/>
    <property type="match status" value="1"/>
</dbReference>
<evidence type="ECO:0000256" key="2">
    <source>
        <dbReference type="ARBA" id="ARBA00022598"/>
    </source>
</evidence>
<dbReference type="NCBIfam" id="NF005291">
    <property type="entry name" value="PRK06814.1"/>
    <property type="match status" value="1"/>
</dbReference>
<feature type="transmembrane region" description="Helical" evidence="7">
    <location>
        <begin position="258"/>
        <end position="280"/>
    </location>
</feature>
<dbReference type="InterPro" id="IPR020845">
    <property type="entry name" value="AMP-binding_CS"/>
</dbReference>
<dbReference type="PANTHER" id="PTHR43201">
    <property type="entry name" value="ACYL-COA SYNTHETASE"/>
    <property type="match status" value="1"/>
</dbReference>
<evidence type="ECO:0000256" key="6">
    <source>
        <dbReference type="SAM" id="MobiDB-lite"/>
    </source>
</evidence>
<feature type="transmembrane region" description="Helical" evidence="7">
    <location>
        <begin position="48"/>
        <end position="71"/>
    </location>
</feature>
<evidence type="ECO:0000256" key="4">
    <source>
        <dbReference type="ARBA" id="ARBA00022989"/>
    </source>
</evidence>
<dbReference type="Pfam" id="PF07690">
    <property type="entry name" value="MFS_1"/>
    <property type="match status" value="1"/>
</dbReference>
<protein>
    <submittedName>
        <fullName evidence="9">Acyl-[ACP]--phospholipid O-acyltransferase</fullName>
    </submittedName>
</protein>
<feature type="compositionally biased region" description="Basic and acidic residues" evidence="6">
    <location>
        <begin position="1154"/>
        <end position="1166"/>
    </location>
</feature>
<feature type="domain" description="Phospholipid/glycerol acyltransferase" evidence="8">
    <location>
        <begin position="450"/>
        <end position="560"/>
    </location>
</feature>
<dbReference type="PRINTS" id="PR01988">
    <property type="entry name" value="EXPORTERBACE"/>
</dbReference>
<keyword evidence="5 7" id="KW-0472">Membrane</keyword>
<evidence type="ECO:0000256" key="3">
    <source>
        <dbReference type="ARBA" id="ARBA00022692"/>
    </source>
</evidence>
<dbReference type="Gene3D" id="3.40.50.12780">
    <property type="entry name" value="N-terminal domain of ligase-like"/>
    <property type="match status" value="1"/>
</dbReference>
<feature type="transmembrane region" description="Helical" evidence="7">
    <location>
        <begin position="169"/>
        <end position="187"/>
    </location>
</feature>
<dbReference type="InterPro" id="IPR000873">
    <property type="entry name" value="AMP-dep_synth/lig_dom"/>
</dbReference>
<organism evidence="9 10">
    <name type="scientific">Bradyrhizobium jicamae</name>
    <dbReference type="NCBI Taxonomy" id="280332"/>
    <lineage>
        <taxon>Bacteria</taxon>
        <taxon>Pseudomonadati</taxon>
        <taxon>Pseudomonadota</taxon>
        <taxon>Alphaproteobacteria</taxon>
        <taxon>Hyphomicrobiales</taxon>
        <taxon>Nitrobacteraceae</taxon>
        <taxon>Bradyrhizobium</taxon>
    </lineage>
</organism>
<dbReference type="CDD" id="cd07989">
    <property type="entry name" value="LPLAT_AGPAT-like"/>
    <property type="match status" value="1"/>
</dbReference>
<gene>
    <name evidence="9" type="ORF">JQ615_25625</name>
</gene>
<feature type="transmembrane region" description="Helical" evidence="7">
    <location>
        <begin position="835"/>
        <end position="858"/>
    </location>
</feature>
<dbReference type="RefSeq" id="WP_212493915.1">
    <property type="nucleotide sequence ID" value="NZ_JAFCJH010000030.1"/>
</dbReference>
<evidence type="ECO:0000259" key="8">
    <source>
        <dbReference type="SMART" id="SM00563"/>
    </source>
</evidence>
<dbReference type="InterPro" id="IPR022324">
    <property type="entry name" value="Bacilysin_exporter_BacE_put"/>
</dbReference>
<feature type="transmembrane region" description="Helical" evidence="7">
    <location>
        <begin position="106"/>
        <end position="128"/>
    </location>
</feature>
<keyword evidence="2" id="KW-0436">Ligase</keyword>
<feature type="transmembrane region" description="Helical" evidence="7">
    <location>
        <begin position="223"/>
        <end position="246"/>
    </location>
</feature>
<feature type="transmembrane region" description="Helical" evidence="7">
    <location>
        <begin position="335"/>
        <end position="353"/>
    </location>
</feature>
<name>A0ABS5FPP2_9BRAD</name>
<evidence type="ECO:0000256" key="1">
    <source>
        <dbReference type="ARBA" id="ARBA00006432"/>
    </source>
</evidence>
<dbReference type="SUPFAM" id="SSF103473">
    <property type="entry name" value="MFS general substrate transporter"/>
    <property type="match status" value="1"/>
</dbReference>
<dbReference type="PANTHER" id="PTHR43201:SF5">
    <property type="entry name" value="MEDIUM-CHAIN ACYL-COA LIGASE ACSF2, MITOCHONDRIAL"/>
    <property type="match status" value="1"/>
</dbReference>
<dbReference type="InterPro" id="IPR011701">
    <property type="entry name" value="MFS"/>
</dbReference>
<dbReference type="SUPFAM" id="SSF69593">
    <property type="entry name" value="Glycerol-3-phosphate (1)-acyltransferase"/>
    <property type="match status" value="1"/>
</dbReference>
<dbReference type="InterPro" id="IPR002123">
    <property type="entry name" value="Plipid/glycerol_acylTrfase"/>
</dbReference>
<dbReference type="SMART" id="SM00563">
    <property type="entry name" value="PlsC"/>
    <property type="match status" value="1"/>
</dbReference>
<dbReference type="Proteomes" id="UP001315278">
    <property type="component" value="Unassembled WGS sequence"/>
</dbReference>
<dbReference type="Pfam" id="PF00501">
    <property type="entry name" value="AMP-binding"/>
    <property type="match status" value="1"/>
</dbReference>
<comment type="similarity">
    <text evidence="1">Belongs to the ATP-dependent AMP-binding enzyme family.</text>
</comment>
<comment type="caution">
    <text evidence="9">The sequence shown here is derived from an EMBL/GenBank/DDBJ whole genome shotgun (WGS) entry which is preliminary data.</text>
</comment>
<dbReference type="Pfam" id="PF01553">
    <property type="entry name" value="Acyltransferase"/>
    <property type="match status" value="1"/>
</dbReference>
<dbReference type="PROSITE" id="PS00455">
    <property type="entry name" value="AMP_BINDING"/>
    <property type="match status" value="1"/>
</dbReference>
<dbReference type="CDD" id="cd06173">
    <property type="entry name" value="MFS_MefA_like"/>
    <property type="match status" value="1"/>
</dbReference>
<feature type="transmembrane region" description="Helical" evidence="7">
    <location>
        <begin position="287"/>
        <end position="308"/>
    </location>
</feature>
<accession>A0ABS5FPP2</accession>
<sequence length="1166" mass="124429">MIKELMSSRRFAPLFWAQFCSALNDNVLKNALVIMLLYGATTGQGPMLVTVAGAVFIFPFFVLSALGGELADRYVKSVVARRLKFFEIFAAGFAAAGFFMHSIPLLFVALALFGVVAALFGPVKYAMLPDQLSVSELATGNALVEGATFMAILIGTIAGGLFVAGASHMGWICTAVVGLSLLSWGFASRIPVTQPSAPDLRITANPWTSTARLLKSLYAEPRLWDGMVIVSWFWMVGAIVLSLLPALIKEGVGGTEGVVTLCLAIFAIGIAAGSLFAAQLSHVRPNLALVPIGSIVMGVVGLDLAWAIGHTSLGTDVNAAAFATSFGGLRMLLDFFLFAFGGGLFVVPSFAAVQAWTEPSERARIIAAGNILQAGFMVAGAMFVAALQSAGLAIAWIFFGLAVASFGTVWFVLTKWGKEGVRDFGALLFRALFRLEVRGMENLPPAGTRMLIAPNHVSLVDGPLLHAMLPIDASFAVDTGIAKAWWAKPFLKMIKHYTMDPTKPLAARDLIKLVAAGEPVVIFPEGRLTVSGSLMKVYDGTAMIADKADAVVVPVRIEGAQRSHLSYLRNGEIKRVWFPKVTISILPPVKLPIDETLKGKARRNAAGAALQDVMIDAMVKNAMLDQTLFEGLGHACRDRDTGQPIIEDALGTKLTYRKLVLGAQVLSRKLEQGTSVGENVGVLLPNSAGVAVVFMALQTIGRVPAMLNFSAGPVNVLAAMKAAQVRTVLTSKAFIEKGKLDKLMAAIAEQARVVYLEDVRASISLADKIQGFRAGLAPRVARQANDPAVVLFTSGSEGTPKGVVLSHRNILANAAQALARVDANARDKVFNVLPVFHSFGLTGGMMMPLLGGIPIFMYPSPLHYRIVPELIYQTGATILFGTDTFLTGYARSAHAYDFRTLRLVIAGAEAVKERTRQVYMERYGVRILEGYGVTETAPVLAMNTPMANRQGTVGRISPLMQYRLDPVPGIEEGGRLSVKGPNVMLGYLRAENPGVLEPLPEGWHDTGDIVVVDAQGFITIKGRAKRFAKIAGEMVSLSAVETMASALWPQAMSVAVSIPDARKGERIVLLTTQKDADRAAMQRQAKSVGASELAVPADIRVVDKVPLLGTGKTDYVGATALAKELAEQLAEQLAAAPPAPQAEASDSATQNEPARIEPEHLQQHVA</sequence>
<reference evidence="10" key="1">
    <citation type="journal article" date="2021" name="ISME J.">
        <title>Evolutionary origin and ecological implication of a unique nif island in free-living Bradyrhizobium lineages.</title>
        <authorList>
            <person name="Tao J."/>
        </authorList>
    </citation>
    <scope>NUCLEOTIDE SEQUENCE [LARGE SCALE GENOMIC DNA]</scope>
    <source>
        <strain evidence="10">SZCCT0434</strain>
    </source>
</reference>
<dbReference type="EMBL" id="JAFCJH010000030">
    <property type="protein sequence ID" value="MBR0798772.1"/>
    <property type="molecule type" value="Genomic_DNA"/>
</dbReference>